<feature type="chain" id="PRO_5043321662" description="Adrenomedullin" evidence="8">
    <location>
        <begin position="24"/>
        <end position="172"/>
    </location>
</feature>
<dbReference type="InterPro" id="IPR021116">
    <property type="entry name" value="Calcitonin/adrenomedullin"/>
</dbReference>
<dbReference type="Pfam" id="PF00214">
    <property type="entry name" value="Calc_CGRP_IAPP"/>
    <property type="match status" value="1"/>
</dbReference>
<dbReference type="GO" id="GO:0005615">
    <property type="term" value="C:extracellular space"/>
    <property type="evidence" value="ECO:0007669"/>
    <property type="project" value="TreeGrafter"/>
</dbReference>
<feature type="region of interest" description="Disordered" evidence="7">
    <location>
        <begin position="148"/>
        <end position="172"/>
    </location>
</feature>
<dbReference type="GO" id="GO:0007189">
    <property type="term" value="P:adenylate cyclase-activating G protein-coupled receptor signaling pathway"/>
    <property type="evidence" value="ECO:0007669"/>
    <property type="project" value="TreeGrafter"/>
</dbReference>
<sequence length="172" mass="19271">MRLTLHTIICCCLFTMVLPLIKGATEELNSSLKKRLKIWLHNHMKRDLSSSSVLTTSKWSSDIGSQRDKNTKTVSAPSSFDVNSRPRRSISPKTGCNLGTCVYHDLLHDVYTINIKPKDVKAPPNKIGSNGYGRRRRSLLGITQLALQTGRQRRSTEAGQPVRRHRSTCTVA</sequence>
<dbReference type="PANTHER" id="PTHR23414:SF3">
    <property type="entry name" value="PRO-ADRENOMEDULLIN"/>
    <property type="match status" value="1"/>
</dbReference>
<dbReference type="Proteomes" id="UP000265040">
    <property type="component" value="Chromosome 6"/>
</dbReference>
<keyword evidence="10" id="KW-1185">Reference proteome</keyword>
<reference evidence="9" key="1">
    <citation type="submission" date="2021-04" db="EMBL/GenBank/DDBJ databases">
        <authorList>
            <consortium name="Wellcome Sanger Institute Data Sharing"/>
        </authorList>
    </citation>
    <scope>NUCLEOTIDE SEQUENCE [LARGE SCALE GENOMIC DNA]</scope>
</reference>
<dbReference type="CTD" id="570100"/>
<dbReference type="PANTHER" id="PTHR23414">
    <property type="entry name" value="ADRENOMEDULLIN, ADM"/>
    <property type="match status" value="1"/>
</dbReference>
<feature type="compositionally biased region" description="Polar residues" evidence="7">
    <location>
        <begin position="72"/>
        <end position="82"/>
    </location>
</feature>
<protein>
    <recommendedName>
        <fullName evidence="11">Adrenomedullin</fullName>
    </recommendedName>
</protein>
<feature type="disulfide bond" evidence="6">
    <location>
        <begin position="96"/>
        <end position="101"/>
    </location>
</feature>
<dbReference type="GO" id="GO:0031700">
    <property type="term" value="F:adrenomedullin receptor binding"/>
    <property type="evidence" value="ECO:0007669"/>
    <property type="project" value="TreeGrafter"/>
</dbReference>
<organism evidence="9 10">
    <name type="scientific">Anabas testudineus</name>
    <name type="common">Climbing perch</name>
    <name type="synonym">Anthias testudineus</name>
    <dbReference type="NCBI Taxonomy" id="64144"/>
    <lineage>
        <taxon>Eukaryota</taxon>
        <taxon>Metazoa</taxon>
        <taxon>Chordata</taxon>
        <taxon>Craniata</taxon>
        <taxon>Vertebrata</taxon>
        <taxon>Euteleostomi</taxon>
        <taxon>Actinopterygii</taxon>
        <taxon>Neopterygii</taxon>
        <taxon>Teleostei</taxon>
        <taxon>Neoteleostei</taxon>
        <taxon>Acanthomorphata</taxon>
        <taxon>Anabantaria</taxon>
        <taxon>Anabantiformes</taxon>
        <taxon>Anabantoidei</taxon>
        <taxon>Anabantidae</taxon>
        <taxon>Anabas</taxon>
    </lineage>
</organism>
<dbReference type="GO" id="GO:0010460">
    <property type="term" value="P:positive regulation of heart rate"/>
    <property type="evidence" value="ECO:0007669"/>
    <property type="project" value="TreeGrafter"/>
</dbReference>
<dbReference type="RefSeq" id="XP_026220546.1">
    <property type="nucleotide sequence ID" value="XM_026364761.1"/>
</dbReference>
<comment type="similarity">
    <text evidence="2">Belongs to the adrenomedullin family.</text>
</comment>
<dbReference type="InParanoid" id="A0A3Q1H1R1"/>
<dbReference type="STRING" id="64144.ENSATEP00000001454"/>
<proteinExistence type="inferred from homology"/>
<dbReference type="OMA" id="HTIICCC"/>
<keyword evidence="4 8" id="KW-0732">Signal</keyword>
<evidence type="ECO:0000256" key="6">
    <source>
        <dbReference type="PIRSR" id="PIRSR621116-50"/>
    </source>
</evidence>
<dbReference type="AlphaFoldDB" id="A0A3Q1H1R1"/>
<evidence type="ECO:0008006" key="11">
    <source>
        <dbReference type="Google" id="ProtNLM"/>
    </source>
</evidence>
<dbReference type="GeneID" id="113165343"/>
<evidence type="ECO:0000256" key="4">
    <source>
        <dbReference type="ARBA" id="ARBA00022729"/>
    </source>
</evidence>
<feature type="region of interest" description="Disordered" evidence="7">
    <location>
        <begin position="61"/>
        <end position="88"/>
    </location>
</feature>
<evidence type="ECO:0000256" key="8">
    <source>
        <dbReference type="SAM" id="SignalP"/>
    </source>
</evidence>
<evidence type="ECO:0000256" key="7">
    <source>
        <dbReference type="SAM" id="MobiDB-lite"/>
    </source>
</evidence>
<dbReference type="GO" id="GO:0005179">
    <property type="term" value="F:hormone activity"/>
    <property type="evidence" value="ECO:0007669"/>
    <property type="project" value="InterPro"/>
</dbReference>
<name>A0A3Q1H1R1_ANATE</name>
<comment type="subcellular location">
    <subcellularLocation>
        <location evidence="1">Secreted</location>
    </subcellularLocation>
</comment>
<dbReference type="GO" id="GO:1990410">
    <property type="term" value="P:adrenomedullin receptor signaling pathway"/>
    <property type="evidence" value="ECO:0007669"/>
    <property type="project" value="TreeGrafter"/>
</dbReference>
<feature type="compositionally biased region" description="Basic residues" evidence="7">
    <location>
        <begin position="162"/>
        <end position="172"/>
    </location>
</feature>
<evidence type="ECO:0000313" key="10">
    <source>
        <dbReference type="Proteomes" id="UP000265040"/>
    </source>
</evidence>
<dbReference type="GeneTree" id="ENSGT00730000112205"/>
<feature type="signal peptide" evidence="8">
    <location>
        <begin position="1"/>
        <end position="23"/>
    </location>
</feature>
<evidence type="ECO:0000256" key="5">
    <source>
        <dbReference type="ARBA" id="ARBA00023157"/>
    </source>
</evidence>
<accession>A0A3Q1H1R1</accession>
<keyword evidence="3" id="KW-0964">Secreted</keyword>
<reference evidence="9" key="2">
    <citation type="submission" date="2025-08" db="UniProtKB">
        <authorList>
            <consortium name="Ensembl"/>
        </authorList>
    </citation>
    <scope>IDENTIFICATION</scope>
</reference>
<dbReference type="GO" id="GO:0003073">
    <property type="term" value="P:regulation of systemic arterial blood pressure"/>
    <property type="evidence" value="ECO:0007669"/>
    <property type="project" value="TreeGrafter"/>
</dbReference>
<dbReference type="InterPro" id="IPR051665">
    <property type="entry name" value="Adrenomedullin-reg_peptide"/>
</dbReference>
<evidence type="ECO:0000256" key="3">
    <source>
        <dbReference type="ARBA" id="ARBA00022525"/>
    </source>
</evidence>
<reference evidence="9" key="3">
    <citation type="submission" date="2025-09" db="UniProtKB">
        <authorList>
            <consortium name="Ensembl"/>
        </authorList>
    </citation>
    <scope>IDENTIFICATION</scope>
</reference>
<dbReference type="Ensembl" id="ENSATET00000001476.3">
    <property type="protein sequence ID" value="ENSATEP00000001454.2"/>
    <property type="gene ID" value="ENSATEG00000001039.3"/>
</dbReference>
<evidence type="ECO:0000256" key="1">
    <source>
        <dbReference type="ARBA" id="ARBA00004613"/>
    </source>
</evidence>
<evidence type="ECO:0000256" key="2">
    <source>
        <dbReference type="ARBA" id="ARBA00010575"/>
    </source>
</evidence>
<evidence type="ECO:0000313" key="9">
    <source>
        <dbReference type="Ensembl" id="ENSATEP00000001454.2"/>
    </source>
</evidence>
<keyword evidence="5 6" id="KW-1015">Disulfide bond</keyword>